<feature type="compositionally biased region" description="Acidic residues" evidence="1">
    <location>
        <begin position="739"/>
        <end position="770"/>
    </location>
</feature>
<name>A0AAW0FT49_9APHY</name>
<dbReference type="Proteomes" id="UP001385951">
    <property type="component" value="Unassembled WGS sequence"/>
</dbReference>
<protein>
    <recommendedName>
        <fullName evidence="2">C2H2-type domain-containing protein</fullName>
    </recommendedName>
</protein>
<evidence type="ECO:0000313" key="4">
    <source>
        <dbReference type="Proteomes" id="UP001385951"/>
    </source>
</evidence>
<evidence type="ECO:0000259" key="2">
    <source>
        <dbReference type="PROSITE" id="PS00028"/>
    </source>
</evidence>
<dbReference type="EMBL" id="JASBNA010000026">
    <property type="protein sequence ID" value="KAK7684223.1"/>
    <property type="molecule type" value="Genomic_DNA"/>
</dbReference>
<dbReference type="PROSITE" id="PS00028">
    <property type="entry name" value="ZINC_FINGER_C2H2_1"/>
    <property type="match status" value="1"/>
</dbReference>
<evidence type="ECO:0000313" key="3">
    <source>
        <dbReference type="EMBL" id="KAK7684223.1"/>
    </source>
</evidence>
<proteinExistence type="predicted"/>
<accession>A0AAW0FT49</accession>
<dbReference type="AlphaFoldDB" id="A0AAW0FT49"/>
<feature type="compositionally biased region" description="Basic and acidic residues" evidence="1">
    <location>
        <begin position="725"/>
        <end position="738"/>
    </location>
</feature>
<reference evidence="3 4" key="1">
    <citation type="submission" date="2022-09" db="EMBL/GenBank/DDBJ databases">
        <authorList>
            <person name="Palmer J.M."/>
        </authorList>
    </citation>
    <scope>NUCLEOTIDE SEQUENCE [LARGE SCALE GENOMIC DNA]</scope>
    <source>
        <strain evidence="3 4">DSM 7382</strain>
    </source>
</reference>
<keyword evidence="4" id="KW-1185">Reference proteome</keyword>
<feature type="domain" description="C2H2-type" evidence="2">
    <location>
        <begin position="15"/>
        <end position="38"/>
    </location>
</feature>
<dbReference type="InterPro" id="IPR013087">
    <property type="entry name" value="Znf_C2H2_type"/>
</dbReference>
<dbReference type="Pfam" id="PF18759">
    <property type="entry name" value="Plavaka"/>
    <property type="match status" value="1"/>
</dbReference>
<dbReference type="InterPro" id="IPR041078">
    <property type="entry name" value="Plavaka"/>
</dbReference>
<feature type="region of interest" description="Disordered" evidence="1">
    <location>
        <begin position="715"/>
        <end position="778"/>
    </location>
</feature>
<evidence type="ECO:0000256" key="1">
    <source>
        <dbReference type="SAM" id="MobiDB-lite"/>
    </source>
</evidence>
<sequence>MSQRRRNFNFKSYSCPYPACTKVLQNPSGLTQHINAKHRRFQNHTIPQRSPRPEAGTDLQEDLQGAFEDLGAHGQPPEPERTSEDSDDGCYINLVHPTINGQPCNQNGAFISMDASPPPRTSKSPHDWTPYENRLEFETAEFLFQDAQLSEAKIKRLLGVWASTLLLASNGDVNNSAPPFASAKEMYEVIDATPLGDAPWKSFTASYTGPRPNTDVPSWMTMKHEVWFRDPKVILKNLLENPDFKDEFDVAPYRQYTTSGSRRYQHFMSGDWAWNQCNLIAKDPTTHGAMFCPAIFGSDKTTVSVATGQNDYYPLYMTLANIFNNVRRAHRNAVVVVAFLAVPKAEKRHANDPQFRKFRKQLFHSSLARIMRSLRAGMLKPEIMRCPDGHFRRVIFGLGPYIADYPEQALVACIVQGWCPTCLQHRTELGNDIIEGVRCREHTAELLQNFDSATLWDDYGIDASIVPFTSHFPRADIHELMSGDILHQLIKGTFKDHLVTWVGEYLEKTHSKKVADEIMDEIDRRIAAVPPFSGLRHFYQGRNFKQWTGNDSKGLMKVYIPAIAGLVPPEMVKAISSYIEFCYFARLDVHTEDSLKQMEAVLARFHQFRDIFRATGVRPDGFDSLPRQHSLKHQTTHIRNFGTLNGLCTSIMESKHIKAVKEPWRRSSRYEALGQMLVTNQRLDKLAAAHIDFSARGMLEGSSISYVLAELEGRGNNNDNDTESEEGHGHNDNERDGDGRDEDVEDEDVEDRDGEDEDGEDKDEDEDEEKNDGAIEGNRDHVDAVVKLAASPVRKYPKTLAEIGAYISIPDLPDLVALYLYDQAHPDTPWESTDPFPQLPHIARRVHVLHSAGATFYAPSDPSRTGGMRREHIRATPTWRKGPSRYDCVFISANGEDGFRGLHVARVRLFFRFRVDNQTHECALVEWFSHYGNEPDEETGLWIVTPDFDADGSRTQSVIHTDCIVRGAHLIPVFGADHIPFNFPFSASLDSFRAYYVNRFIDYHAFETIY</sequence>
<feature type="region of interest" description="Disordered" evidence="1">
    <location>
        <begin position="69"/>
        <end position="127"/>
    </location>
</feature>
<gene>
    <name evidence="3" type="ORF">QCA50_012547</name>
</gene>
<organism evidence="3 4">
    <name type="scientific">Cerrena zonata</name>
    <dbReference type="NCBI Taxonomy" id="2478898"/>
    <lineage>
        <taxon>Eukaryota</taxon>
        <taxon>Fungi</taxon>
        <taxon>Dikarya</taxon>
        <taxon>Basidiomycota</taxon>
        <taxon>Agaricomycotina</taxon>
        <taxon>Agaricomycetes</taxon>
        <taxon>Polyporales</taxon>
        <taxon>Cerrenaceae</taxon>
        <taxon>Cerrena</taxon>
    </lineage>
</organism>
<feature type="compositionally biased region" description="Polar residues" evidence="1">
    <location>
        <begin position="99"/>
        <end position="109"/>
    </location>
</feature>
<comment type="caution">
    <text evidence="3">The sequence shown here is derived from an EMBL/GenBank/DDBJ whole genome shotgun (WGS) entry which is preliminary data.</text>
</comment>